<protein>
    <recommendedName>
        <fullName evidence="4">Pilus assembly protein PilP</fullName>
    </recommendedName>
</protein>
<keyword evidence="3" id="KW-1185">Reference proteome</keyword>
<dbReference type="AlphaFoldDB" id="A0A0M4LR90"/>
<keyword evidence="1" id="KW-0732">Signal</keyword>
<reference evidence="2 3" key="1">
    <citation type="journal article" date="2015" name="Genome Announc.">
        <title>Genome Sequence of 'Candidatus Thioglobus singularis' Strain PS1, a Mixotroph from the SUP05 Clade of Marine Gammaproteobacteria.</title>
        <authorList>
            <person name="Marshall K.T."/>
            <person name="Morris R.M."/>
        </authorList>
    </citation>
    <scope>NUCLEOTIDE SEQUENCE [LARGE SCALE GENOMIC DNA]</scope>
    <source>
        <strain evidence="2 3">PS1</strain>
    </source>
</reference>
<evidence type="ECO:0008006" key="4">
    <source>
        <dbReference type="Google" id="ProtNLM"/>
    </source>
</evidence>
<evidence type="ECO:0000313" key="3">
    <source>
        <dbReference type="Proteomes" id="UP000068905"/>
    </source>
</evidence>
<gene>
    <name evidence="2" type="ORF">W908_03285</name>
</gene>
<dbReference type="OrthoDB" id="10011146at2"/>
<evidence type="ECO:0000313" key="2">
    <source>
        <dbReference type="EMBL" id="ALE02659.1"/>
    </source>
</evidence>
<dbReference type="Gene3D" id="2.30.30.830">
    <property type="match status" value="1"/>
</dbReference>
<organism evidence="2 3">
    <name type="scientific">Candidatus Pseudothioglobus singularis PS1</name>
    <dbReference type="NCBI Taxonomy" id="1125411"/>
    <lineage>
        <taxon>Bacteria</taxon>
        <taxon>Pseudomonadati</taxon>
        <taxon>Pseudomonadota</taxon>
        <taxon>Gammaproteobacteria</taxon>
        <taxon>Candidatus Pseudothioglobaceae</taxon>
        <taxon>Candidatus Pseudothioglobus</taxon>
    </lineage>
</organism>
<dbReference type="EMBL" id="CP006911">
    <property type="protein sequence ID" value="ALE02659.1"/>
    <property type="molecule type" value="Genomic_DNA"/>
</dbReference>
<dbReference type="Proteomes" id="UP000068905">
    <property type="component" value="Chromosome"/>
</dbReference>
<proteinExistence type="predicted"/>
<dbReference type="STRING" id="1125411.W908_03285"/>
<dbReference type="Pfam" id="PF04351">
    <property type="entry name" value="PilP"/>
    <property type="match status" value="1"/>
</dbReference>
<feature type="chain" id="PRO_5005797818" description="Pilus assembly protein PilP" evidence="1">
    <location>
        <begin position="25"/>
        <end position="138"/>
    </location>
</feature>
<evidence type="ECO:0000256" key="1">
    <source>
        <dbReference type="SAM" id="SignalP"/>
    </source>
</evidence>
<feature type="signal peptide" evidence="1">
    <location>
        <begin position="1"/>
        <end position="24"/>
    </location>
</feature>
<dbReference type="RefSeq" id="WP_053819910.1">
    <property type="nucleotide sequence ID" value="NZ_CP006911.1"/>
</dbReference>
<dbReference type="InterPro" id="IPR007446">
    <property type="entry name" value="PilP"/>
</dbReference>
<accession>A0A0M4LR90</accession>
<sequence length="138" mass="14833">MTVKFSRIFIFIIIPILFSSSSIAADNAFGSLISTNTGSAASDFVPSSIEAVDKTLHPLVRRPVDSNTIIGVMISPAQKIAYIRTYDGEEYFIGVGDMLGNADGSVTNINSFGIEVTQADDVISLPVRNRSVANENEE</sequence>
<name>A0A0M4LR90_9GAMM</name>
<dbReference type="KEGG" id="tsn:W908_03285"/>